<name>E4KXY1_9FIRM</name>
<comment type="caution">
    <text evidence="1">The sequence shown here is derived from an EMBL/GenBank/DDBJ whole genome shotgun (WGS) entry which is preliminary data.</text>
</comment>
<accession>E4KXY1</accession>
<gene>
    <name evidence="1" type="ORF">HMPREF9286_1388</name>
</gene>
<reference evidence="1 2" key="1">
    <citation type="submission" date="2010-10" db="EMBL/GenBank/DDBJ databases">
        <authorList>
            <person name="Durkin A.S."/>
            <person name="Madupu R."/>
            <person name="Torralba M."/>
            <person name="Gillis M."/>
            <person name="Methe B."/>
            <person name="Sutton G."/>
            <person name="Nelson K.E."/>
        </authorList>
    </citation>
    <scope>NUCLEOTIDE SEQUENCE [LARGE SCALE GENOMIC DNA]</scope>
    <source>
        <strain evidence="1 2">ACS-146-V-Sch2b</strain>
    </source>
</reference>
<evidence type="ECO:0000313" key="1">
    <source>
        <dbReference type="EMBL" id="EFR33290.1"/>
    </source>
</evidence>
<proteinExistence type="predicted"/>
<organism evidence="1 2">
    <name type="scientific">Peptoniphilus harei ACS-146-V-Sch2b</name>
    <dbReference type="NCBI Taxonomy" id="908338"/>
    <lineage>
        <taxon>Bacteria</taxon>
        <taxon>Bacillati</taxon>
        <taxon>Bacillota</taxon>
        <taxon>Tissierellia</taxon>
        <taxon>Tissierellales</taxon>
        <taxon>Peptoniphilaceae</taxon>
        <taxon>Peptoniphilus</taxon>
    </lineage>
</organism>
<dbReference type="Proteomes" id="UP000003705">
    <property type="component" value="Unassembled WGS sequence"/>
</dbReference>
<dbReference type="EMBL" id="AENP01000012">
    <property type="protein sequence ID" value="EFR33290.1"/>
    <property type="molecule type" value="Genomic_DNA"/>
</dbReference>
<sequence length="45" mass="4733">MKNKACIIGICGGSGSGDSDIMMTDTINPLKSKFKASTKLLNKTI</sequence>
<dbReference type="AlphaFoldDB" id="E4KXY1"/>
<dbReference type="RefSeq" id="WP_005956310.1">
    <property type="nucleotide sequence ID" value="NZ_AENP01000012.1"/>
</dbReference>
<keyword evidence="2" id="KW-1185">Reference proteome</keyword>
<evidence type="ECO:0000313" key="2">
    <source>
        <dbReference type="Proteomes" id="UP000003705"/>
    </source>
</evidence>
<protein>
    <submittedName>
        <fullName evidence="1">Uncharacterized protein</fullName>
    </submittedName>
</protein>